<dbReference type="InterPro" id="IPR035919">
    <property type="entry name" value="EAL_sf"/>
</dbReference>
<dbReference type="SUPFAM" id="SSF55073">
    <property type="entry name" value="Nucleotide cyclase"/>
    <property type="match status" value="1"/>
</dbReference>
<dbReference type="SUPFAM" id="SSF141868">
    <property type="entry name" value="EAL domain-like"/>
    <property type="match status" value="1"/>
</dbReference>
<dbReference type="CDD" id="cd01948">
    <property type="entry name" value="EAL"/>
    <property type="match status" value="1"/>
</dbReference>
<dbReference type="Gene3D" id="3.30.70.270">
    <property type="match status" value="1"/>
</dbReference>
<evidence type="ECO:0000313" key="4">
    <source>
        <dbReference type="EMBL" id="VAX10736.1"/>
    </source>
</evidence>
<feature type="domain" description="EAL" evidence="2">
    <location>
        <begin position="371"/>
        <end position="500"/>
    </location>
</feature>
<dbReference type="InterPro" id="IPR000160">
    <property type="entry name" value="GGDEF_dom"/>
</dbReference>
<dbReference type="InterPro" id="IPR029787">
    <property type="entry name" value="Nucleotide_cyclase"/>
</dbReference>
<dbReference type="FunFam" id="3.30.70.270:FF:000001">
    <property type="entry name" value="Diguanylate cyclase domain protein"/>
    <property type="match status" value="1"/>
</dbReference>
<evidence type="ECO:0000256" key="1">
    <source>
        <dbReference type="SAM" id="Phobius"/>
    </source>
</evidence>
<feature type="transmembrane region" description="Helical" evidence="1">
    <location>
        <begin position="164"/>
        <end position="186"/>
    </location>
</feature>
<dbReference type="Pfam" id="PF00990">
    <property type="entry name" value="GGDEF"/>
    <property type="match status" value="1"/>
</dbReference>
<dbReference type="PROSITE" id="PS50887">
    <property type="entry name" value="GGDEF"/>
    <property type="match status" value="1"/>
</dbReference>
<feature type="non-terminal residue" evidence="4">
    <location>
        <position position="500"/>
    </location>
</feature>
<keyword evidence="1" id="KW-0472">Membrane</keyword>
<proteinExistence type="predicted"/>
<feature type="transmembrane region" description="Helical" evidence="1">
    <location>
        <begin position="7"/>
        <end position="30"/>
    </location>
</feature>
<dbReference type="NCBIfam" id="TIGR00254">
    <property type="entry name" value="GGDEF"/>
    <property type="match status" value="1"/>
</dbReference>
<evidence type="ECO:0000259" key="2">
    <source>
        <dbReference type="PROSITE" id="PS50883"/>
    </source>
</evidence>
<dbReference type="EMBL" id="UOFY01000054">
    <property type="protein sequence ID" value="VAX10736.1"/>
    <property type="molecule type" value="Genomic_DNA"/>
</dbReference>
<gene>
    <name evidence="4" type="ORF">MNBD_GAMMA25-2412</name>
</gene>
<reference evidence="4" key="1">
    <citation type="submission" date="2018-06" db="EMBL/GenBank/DDBJ databases">
        <authorList>
            <person name="Zhirakovskaya E."/>
        </authorList>
    </citation>
    <scope>NUCLEOTIDE SEQUENCE</scope>
</reference>
<dbReference type="PROSITE" id="PS50883">
    <property type="entry name" value="EAL"/>
    <property type="match status" value="1"/>
</dbReference>
<dbReference type="Pfam" id="PF00563">
    <property type="entry name" value="EAL"/>
    <property type="match status" value="1"/>
</dbReference>
<sequence length="500" mass="56055">MNIKRRFLLATISIALVVLFLFGGVAYYIARDTEILKETALLQTQIKATANALSDQSLDQKTRDDYFKFLAKIYKSHTYILILRDQNGDIITDTDILPPTSGLTTELTQIGPPKFIARSGNITIKGQNYPWAAAPLQQGNIELLVVHKPQTAETPLIETITSRFIIAGLIVIWIAVWAALILASVFTKRIHAHHAELQYRASHDGLTQLPNRSLLLQRLEKSLVATSLQNQQLALLVMDLDHFKEVNDTLGHPVGDQLLLQISHRVSAVLRNSDTVARLGGDEFSVLLPNTRLEHAILCVEKISAALNKSFIIEENEISTRFSIGIAMFPEHGHAPDTLLKYADIAMYQAKRNNTGYSIYNAEHDSYTLQRLTLARELCTAIEEGQLTLYYQPKIDIPTGKVNGAEALVRWQHPEQGIILPDEFIGIAEQSGLIDTLAYWVIEAAIKQCQKWRASGLKIKIAINLSASNLHNTKLPDWIEKKLNQYDLPAEMLELELTEN</sequence>
<organism evidence="4">
    <name type="scientific">hydrothermal vent metagenome</name>
    <dbReference type="NCBI Taxonomy" id="652676"/>
    <lineage>
        <taxon>unclassified sequences</taxon>
        <taxon>metagenomes</taxon>
        <taxon>ecological metagenomes</taxon>
    </lineage>
</organism>
<dbReference type="InterPro" id="IPR052155">
    <property type="entry name" value="Biofilm_reg_signaling"/>
</dbReference>
<dbReference type="PANTHER" id="PTHR44757">
    <property type="entry name" value="DIGUANYLATE CYCLASE DGCP"/>
    <property type="match status" value="1"/>
</dbReference>
<name>A0A3B1AXH4_9ZZZZ</name>
<dbReference type="AlphaFoldDB" id="A0A3B1AXH4"/>
<protein>
    <submittedName>
        <fullName evidence="4">Diguanylate cyclase/phosphodiesterase (GGDEF &amp; EAL domains) with PAS/PAC sensor(S)</fullName>
    </submittedName>
</protein>
<dbReference type="SMART" id="SM00267">
    <property type="entry name" value="GGDEF"/>
    <property type="match status" value="1"/>
</dbReference>
<feature type="domain" description="GGDEF" evidence="3">
    <location>
        <begin position="231"/>
        <end position="365"/>
    </location>
</feature>
<dbReference type="SMART" id="SM00052">
    <property type="entry name" value="EAL"/>
    <property type="match status" value="1"/>
</dbReference>
<dbReference type="InterPro" id="IPR001633">
    <property type="entry name" value="EAL_dom"/>
</dbReference>
<keyword evidence="1" id="KW-1133">Transmembrane helix</keyword>
<accession>A0A3B1AXH4</accession>
<dbReference type="CDD" id="cd01949">
    <property type="entry name" value="GGDEF"/>
    <property type="match status" value="1"/>
</dbReference>
<dbReference type="Gene3D" id="3.20.20.450">
    <property type="entry name" value="EAL domain"/>
    <property type="match status" value="1"/>
</dbReference>
<dbReference type="InterPro" id="IPR043128">
    <property type="entry name" value="Rev_trsase/Diguanyl_cyclase"/>
</dbReference>
<evidence type="ECO:0000259" key="3">
    <source>
        <dbReference type="PROSITE" id="PS50887"/>
    </source>
</evidence>
<keyword evidence="1" id="KW-0812">Transmembrane</keyword>
<dbReference type="PANTHER" id="PTHR44757:SF2">
    <property type="entry name" value="BIOFILM ARCHITECTURE MAINTENANCE PROTEIN MBAA"/>
    <property type="match status" value="1"/>
</dbReference>